<dbReference type="EMBL" id="BAAAIZ010000006">
    <property type="protein sequence ID" value="GAA1415392.1"/>
    <property type="molecule type" value="Genomic_DNA"/>
</dbReference>
<keyword evidence="3" id="KW-1185">Reference proteome</keyword>
<organism evidence="2 3">
    <name type="scientific">Streptomyces thermospinosisporus</name>
    <dbReference type="NCBI Taxonomy" id="161482"/>
    <lineage>
        <taxon>Bacteria</taxon>
        <taxon>Bacillati</taxon>
        <taxon>Actinomycetota</taxon>
        <taxon>Actinomycetes</taxon>
        <taxon>Kitasatosporales</taxon>
        <taxon>Streptomycetaceae</taxon>
        <taxon>Streptomyces</taxon>
    </lineage>
</organism>
<protein>
    <submittedName>
        <fullName evidence="2">Uncharacterized protein</fullName>
    </submittedName>
</protein>
<feature type="compositionally biased region" description="Polar residues" evidence="1">
    <location>
        <begin position="118"/>
        <end position="127"/>
    </location>
</feature>
<dbReference type="Proteomes" id="UP001500973">
    <property type="component" value="Unassembled WGS sequence"/>
</dbReference>
<evidence type="ECO:0000313" key="3">
    <source>
        <dbReference type="Proteomes" id="UP001500973"/>
    </source>
</evidence>
<evidence type="ECO:0000313" key="2">
    <source>
        <dbReference type="EMBL" id="GAA1415392.1"/>
    </source>
</evidence>
<accession>A0ABP4JAX7</accession>
<name>A0ABP4JAX7_9ACTN</name>
<comment type="caution">
    <text evidence="2">The sequence shown here is derived from an EMBL/GenBank/DDBJ whole genome shotgun (WGS) entry which is preliminary data.</text>
</comment>
<feature type="region of interest" description="Disordered" evidence="1">
    <location>
        <begin position="118"/>
        <end position="176"/>
    </location>
</feature>
<evidence type="ECO:0000256" key="1">
    <source>
        <dbReference type="SAM" id="MobiDB-lite"/>
    </source>
</evidence>
<reference evidence="3" key="1">
    <citation type="journal article" date="2019" name="Int. J. Syst. Evol. Microbiol.">
        <title>The Global Catalogue of Microorganisms (GCM) 10K type strain sequencing project: providing services to taxonomists for standard genome sequencing and annotation.</title>
        <authorList>
            <consortium name="The Broad Institute Genomics Platform"/>
            <consortium name="The Broad Institute Genome Sequencing Center for Infectious Disease"/>
            <person name="Wu L."/>
            <person name="Ma J."/>
        </authorList>
    </citation>
    <scope>NUCLEOTIDE SEQUENCE [LARGE SCALE GENOMIC DNA]</scope>
    <source>
        <strain evidence="3">JCM 11756</strain>
    </source>
</reference>
<gene>
    <name evidence="2" type="ORF">GCM10009601_04990</name>
</gene>
<proteinExistence type="predicted"/>
<sequence length="176" mass="17766">MAEARLLGVTGRRDAPVAAGRSLGRAGRRVPPGAVGRRVAADGRDGAVPASRVPGGCCRGVRAPAVGRPLGGACSCVREVDVGRRPVGDGREVRSVGVGRADRESVGLGRLVRVSSGPTVQVGSGSSEGRAMSVVEVGSGRAPSPSWDTRAHTPTPPRASTTAPPAIQGARRGGRR</sequence>